<dbReference type="InterPro" id="IPR051401">
    <property type="entry name" value="GtrA_CellWall_Glycosyl"/>
</dbReference>
<evidence type="ECO:0000259" key="7">
    <source>
        <dbReference type="Pfam" id="PF04138"/>
    </source>
</evidence>
<evidence type="ECO:0000313" key="8">
    <source>
        <dbReference type="EMBL" id="GCL51520.1"/>
    </source>
</evidence>
<dbReference type="GO" id="GO:0000271">
    <property type="term" value="P:polysaccharide biosynthetic process"/>
    <property type="evidence" value="ECO:0007669"/>
    <property type="project" value="InterPro"/>
</dbReference>
<proteinExistence type="inferred from homology"/>
<feature type="transmembrane region" description="Helical" evidence="6">
    <location>
        <begin position="27"/>
        <end position="49"/>
    </location>
</feature>
<dbReference type="PANTHER" id="PTHR38459:SF1">
    <property type="entry name" value="PROPHAGE BACTOPRENOL-LINKED GLUCOSE TRANSLOCASE HOMOLOG"/>
    <property type="match status" value="1"/>
</dbReference>
<dbReference type="AlphaFoldDB" id="A0A6H9GV98"/>
<evidence type="ECO:0000256" key="2">
    <source>
        <dbReference type="ARBA" id="ARBA00009399"/>
    </source>
</evidence>
<keyword evidence="5 6" id="KW-0472">Membrane</keyword>
<comment type="similarity">
    <text evidence="2">Belongs to the GtrA family.</text>
</comment>
<dbReference type="EMBL" id="BJCI01000057">
    <property type="protein sequence ID" value="GCL51520.1"/>
    <property type="molecule type" value="Genomic_DNA"/>
</dbReference>
<dbReference type="GO" id="GO:0005886">
    <property type="term" value="C:plasma membrane"/>
    <property type="evidence" value="ECO:0007669"/>
    <property type="project" value="TreeGrafter"/>
</dbReference>
<keyword evidence="4 6" id="KW-1133">Transmembrane helix</keyword>
<feature type="transmembrane region" description="Helical" evidence="6">
    <location>
        <begin position="86"/>
        <end position="105"/>
    </location>
</feature>
<protein>
    <recommendedName>
        <fullName evidence="7">GtrA/DPMS transmembrane domain-containing protein</fullName>
    </recommendedName>
</protein>
<dbReference type="InterPro" id="IPR007267">
    <property type="entry name" value="GtrA_DPMS_TM"/>
</dbReference>
<evidence type="ECO:0000256" key="1">
    <source>
        <dbReference type="ARBA" id="ARBA00004141"/>
    </source>
</evidence>
<feature type="domain" description="GtrA/DPMS transmembrane" evidence="7">
    <location>
        <begin position="29"/>
        <end position="139"/>
    </location>
</feature>
<evidence type="ECO:0000313" key="9">
    <source>
        <dbReference type="Proteomes" id="UP000435041"/>
    </source>
</evidence>
<keyword evidence="3 6" id="KW-0812">Transmembrane</keyword>
<dbReference type="Pfam" id="PF04138">
    <property type="entry name" value="GtrA_DPMS_TM"/>
    <property type="match status" value="1"/>
</dbReference>
<dbReference type="Proteomes" id="UP000435041">
    <property type="component" value="Unassembled WGS sequence"/>
</dbReference>
<feature type="transmembrane region" description="Helical" evidence="6">
    <location>
        <begin position="111"/>
        <end position="133"/>
    </location>
</feature>
<gene>
    <name evidence="8" type="ORF">NIES3804_31000</name>
</gene>
<organism evidence="8 9">
    <name type="scientific">Microcystis aeruginosa NIES-3804</name>
    <dbReference type="NCBI Taxonomy" id="2517783"/>
    <lineage>
        <taxon>Bacteria</taxon>
        <taxon>Bacillati</taxon>
        <taxon>Cyanobacteriota</taxon>
        <taxon>Cyanophyceae</taxon>
        <taxon>Oscillatoriophycideae</taxon>
        <taxon>Chroococcales</taxon>
        <taxon>Microcystaceae</taxon>
        <taxon>Microcystis</taxon>
    </lineage>
</organism>
<reference evidence="8 9" key="1">
    <citation type="submission" date="2019-02" db="EMBL/GenBank/DDBJ databases">
        <title>Draft genome sequence of Arthrospira platensis NIES-3804.</title>
        <authorList>
            <person name="Yamaguchi H."/>
            <person name="Suzuki S."/>
            <person name="Kawachi M."/>
        </authorList>
    </citation>
    <scope>NUCLEOTIDE SEQUENCE [LARGE SCALE GENOMIC DNA]</scope>
    <source>
        <strain evidence="8 9">NIES-3804</strain>
    </source>
</reference>
<evidence type="ECO:0000256" key="5">
    <source>
        <dbReference type="ARBA" id="ARBA00023136"/>
    </source>
</evidence>
<accession>A0A6H9GV98</accession>
<evidence type="ECO:0000256" key="6">
    <source>
        <dbReference type="SAM" id="Phobius"/>
    </source>
</evidence>
<comment type="subcellular location">
    <subcellularLocation>
        <location evidence="1">Membrane</location>
        <topology evidence="1">Multi-pass membrane protein</topology>
    </subcellularLocation>
</comment>
<feature type="transmembrane region" description="Helical" evidence="6">
    <location>
        <begin position="55"/>
        <end position="79"/>
    </location>
</feature>
<dbReference type="PANTHER" id="PTHR38459">
    <property type="entry name" value="PROPHAGE BACTOPRENOL-LINKED GLUCOSE TRANSLOCASE HOMOLOG"/>
    <property type="match status" value="1"/>
</dbReference>
<name>A0A6H9GV98_MICAE</name>
<comment type="caution">
    <text evidence="8">The sequence shown here is derived from an EMBL/GenBank/DDBJ whole genome shotgun (WGS) entry which is preliminary data.</text>
</comment>
<sequence length="144" mass="16543">MLPQLRKKLEILCHDCRKMYLIKKSKFVRFLLVGVVNTLFGYSVFALLICLGLDYRYSLLIATICGVLFNFKTIGGIVFKDQNNRLIARFIGVYLVIYLLNAESLRIVKMLGINMLLAQAILVLPLAIVSYFLNKTFVFRGNRQ</sequence>
<evidence type="ECO:0000256" key="4">
    <source>
        <dbReference type="ARBA" id="ARBA00022989"/>
    </source>
</evidence>
<evidence type="ECO:0000256" key="3">
    <source>
        <dbReference type="ARBA" id="ARBA00022692"/>
    </source>
</evidence>